<sequence>MPVVDFRKVRVFADLCQELTLLIAVFDGTTERHAALVFLLATGFGGAAFFVGLGHVETPKTYTGALR</sequence>
<keyword evidence="1" id="KW-0812">Transmembrane</keyword>
<organism evidence="2 3">
    <name type="scientific">Pseudomonas frederiksbergensis</name>
    <dbReference type="NCBI Taxonomy" id="104087"/>
    <lineage>
        <taxon>Bacteria</taxon>
        <taxon>Pseudomonadati</taxon>
        <taxon>Pseudomonadota</taxon>
        <taxon>Gammaproteobacteria</taxon>
        <taxon>Pseudomonadales</taxon>
        <taxon>Pseudomonadaceae</taxon>
        <taxon>Pseudomonas</taxon>
    </lineage>
</organism>
<dbReference type="AlphaFoldDB" id="A0A0B1Z0A4"/>
<evidence type="ECO:0000313" key="2">
    <source>
        <dbReference type="EMBL" id="KHK62842.1"/>
    </source>
</evidence>
<keyword evidence="1" id="KW-0472">Membrane</keyword>
<evidence type="ECO:0000313" key="3">
    <source>
        <dbReference type="Proteomes" id="UP000030949"/>
    </source>
</evidence>
<gene>
    <name evidence="2" type="ORF">JZ00_21575</name>
</gene>
<protein>
    <submittedName>
        <fullName evidence="2">Uncharacterized protein</fullName>
    </submittedName>
</protein>
<comment type="caution">
    <text evidence="2">The sequence shown here is derived from an EMBL/GenBank/DDBJ whole genome shotgun (WGS) entry which is preliminary data.</text>
</comment>
<dbReference type="EMBL" id="JQGJ01000015">
    <property type="protein sequence ID" value="KHK62842.1"/>
    <property type="molecule type" value="Genomic_DNA"/>
</dbReference>
<name>A0A0B1Z0A4_9PSED</name>
<reference evidence="3" key="1">
    <citation type="submission" date="2015-03" db="EMBL/GenBank/DDBJ databases">
        <title>Pseudomonas frederiksbergensis hydrocarbon degrader.</title>
        <authorList>
            <person name="Brown L.M."/>
            <person name="Ruiz O.N."/>
            <person name="Mueller S."/>
            <person name="Gunasekera T.S."/>
        </authorList>
    </citation>
    <scope>NUCLEOTIDE SEQUENCE [LARGE SCALE GENOMIC DNA]</scope>
    <source>
        <strain evidence="3">SI8</strain>
    </source>
</reference>
<keyword evidence="1" id="KW-1133">Transmembrane helix</keyword>
<dbReference type="Proteomes" id="UP000030949">
    <property type="component" value="Unassembled WGS sequence"/>
</dbReference>
<feature type="transmembrane region" description="Helical" evidence="1">
    <location>
        <begin position="34"/>
        <end position="53"/>
    </location>
</feature>
<proteinExistence type="predicted"/>
<accession>A0A0B1Z0A4</accession>
<evidence type="ECO:0000256" key="1">
    <source>
        <dbReference type="SAM" id="Phobius"/>
    </source>
</evidence>